<feature type="domain" description="Chromo" evidence="11">
    <location>
        <begin position="939"/>
        <end position="1011"/>
    </location>
</feature>
<dbReference type="EMBL" id="KE346101">
    <property type="protein sequence ID" value="EXC26248.1"/>
    <property type="molecule type" value="Genomic_DNA"/>
</dbReference>
<comment type="catalytic activity">
    <reaction evidence="8">
        <text>a 2'-deoxycytidine in DNA + S-adenosyl-L-methionine = a 5-methyl-2'-deoxycytidine in DNA + S-adenosyl-L-homocysteine + H(+)</text>
        <dbReference type="Rhea" id="RHEA:13681"/>
        <dbReference type="Rhea" id="RHEA-COMP:11369"/>
        <dbReference type="Rhea" id="RHEA-COMP:11370"/>
        <dbReference type="ChEBI" id="CHEBI:15378"/>
        <dbReference type="ChEBI" id="CHEBI:57856"/>
        <dbReference type="ChEBI" id="CHEBI:59789"/>
        <dbReference type="ChEBI" id="CHEBI:85452"/>
        <dbReference type="ChEBI" id="CHEBI:85454"/>
        <dbReference type="EC" id="2.1.1.37"/>
    </reaction>
</comment>
<dbReference type="Gene3D" id="3.90.120.10">
    <property type="entry name" value="DNA Methylase, subunit A, domain 2"/>
    <property type="match status" value="1"/>
</dbReference>
<evidence type="ECO:0000313" key="13">
    <source>
        <dbReference type="EMBL" id="EXC26248.1"/>
    </source>
</evidence>
<dbReference type="GO" id="GO:0003886">
    <property type="term" value="F:DNA (cytosine-5-)-methyltransferase activity"/>
    <property type="evidence" value="ECO:0007669"/>
    <property type="project" value="UniProtKB-EC"/>
</dbReference>
<keyword evidence="6" id="KW-0238">DNA-binding</keyword>
<protein>
    <recommendedName>
        <fullName evidence="2">DNA (cytosine-5-)-methyltransferase</fullName>
        <ecNumber evidence="2">2.1.1.37</ecNumber>
    </recommendedName>
</protein>
<keyword evidence="7" id="KW-0539">Nucleus</keyword>
<feature type="region of interest" description="Disordered" evidence="10">
    <location>
        <begin position="181"/>
        <end position="232"/>
    </location>
</feature>
<evidence type="ECO:0000313" key="14">
    <source>
        <dbReference type="Proteomes" id="UP000030645"/>
    </source>
</evidence>
<dbReference type="InterPro" id="IPR050390">
    <property type="entry name" value="C5-Methyltransferase"/>
</dbReference>
<feature type="region of interest" description="Disordered" evidence="10">
    <location>
        <begin position="359"/>
        <end position="431"/>
    </location>
</feature>
<dbReference type="Pfam" id="PF00385">
    <property type="entry name" value="Chromo"/>
    <property type="match status" value="1"/>
</dbReference>
<evidence type="ECO:0000256" key="3">
    <source>
        <dbReference type="ARBA" id="ARBA00022603"/>
    </source>
</evidence>
<feature type="compositionally biased region" description="Low complexity" evidence="10">
    <location>
        <begin position="451"/>
        <end position="463"/>
    </location>
</feature>
<comment type="subcellular location">
    <subcellularLocation>
        <location evidence="1">Nucleus</location>
    </subcellularLocation>
</comment>
<reference evidence="14" key="1">
    <citation type="submission" date="2013-01" db="EMBL/GenBank/DDBJ databases">
        <title>Draft Genome Sequence of a Mulberry Tree, Morus notabilis C.K. Schneid.</title>
        <authorList>
            <person name="He N."/>
            <person name="Zhao S."/>
        </authorList>
    </citation>
    <scope>NUCLEOTIDE SEQUENCE</scope>
</reference>
<feature type="domain" description="BAH" evidence="12">
    <location>
        <begin position="694"/>
        <end position="810"/>
    </location>
</feature>
<dbReference type="InterPro" id="IPR001025">
    <property type="entry name" value="BAH_dom"/>
</dbReference>
<feature type="active site" evidence="9">
    <location>
        <position position="1036"/>
    </location>
</feature>
<name>W9SFR4_9ROSA</name>
<dbReference type="GO" id="GO:0032259">
    <property type="term" value="P:methylation"/>
    <property type="evidence" value="ECO:0007669"/>
    <property type="project" value="UniProtKB-KW"/>
</dbReference>
<dbReference type="GO" id="GO:0044027">
    <property type="term" value="P:negative regulation of gene expression via chromosomal CpG island methylation"/>
    <property type="evidence" value="ECO:0007669"/>
    <property type="project" value="TreeGrafter"/>
</dbReference>
<dbReference type="STRING" id="981085.W9SFR4"/>
<dbReference type="InterPro" id="IPR018117">
    <property type="entry name" value="C5_DNA_meth_AS"/>
</dbReference>
<feature type="region of interest" description="Disordered" evidence="10">
    <location>
        <begin position="915"/>
        <end position="935"/>
    </location>
</feature>
<evidence type="ECO:0000256" key="7">
    <source>
        <dbReference type="ARBA" id="ARBA00023242"/>
    </source>
</evidence>
<dbReference type="PROSITE" id="PS51038">
    <property type="entry name" value="BAH"/>
    <property type="match status" value="1"/>
</dbReference>
<keyword evidence="4 9" id="KW-0808">Transferase</keyword>
<proteinExistence type="inferred from homology"/>
<feature type="compositionally biased region" description="Polar residues" evidence="10">
    <location>
        <begin position="328"/>
        <end position="342"/>
    </location>
</feature>
<dbReference type="InterPro" id="IPR016197">
    <property type="entry name" value="Chromo-like_dom_sf"/>
</dbReference>
<dbReference type="SUPFAM" id="SSF53335">
    <property type="entry name" value="S-adenosyl-L-methionine-dependent methyltransferases"/>
    <property type="match status" value="1"/>
</dbReference>
<evidence type="ECO:0000259" key="11">
    <source>
        <dbReference type="PROSITE" id="PS50013"/>
    </source>
</evidence>
<dbReference type="Pfam" id="PF00145">
    <property type="entry name" value="DNA_methylase"/>
    <property type="match status" value="1"/>
</dbReference>
<feature type="region of interest" description="Disordered" evidence="10">
    <location>
        <begin position="247"/>
        <end position="343"/>
    </location>
</feature>
<keyword evidence="5 9" id="KW-0949">S-adenosyl-L-methionine</keyword>
<feature type="region of interest" description="Disordered" evidence="10">
    <location>
        <begin position="48"/>
        <end position="132"/>
    </location>
</feature>
<dbReference type="FunFam" id="3.40.50.150:FF:000143">
    <property type="entry name" value="DNA (cytosine-5)-methyltransferase 1"/>
    <property type="match status" value="1"/>
</dbReference>
<dbReference type="InterPro" id="IPR023780">
    <property type="entry name" value="Chromo_domain"/>
</dbReference>
<dbReference type="SMART" id="SM00439">
    <property type="entry name" value="BAH"/>
    <property type="match status" value="1"/>
</dbReference>
<accession>W9SFR4</accession>
<feature type="region of interest" description="Disordered" evidence="10">
    <location>
        <begin position="445"/>
        <end position="467"/>
    </location>
</feature>
<evidence type="ECO:0000256" key="6">
    <source>
        <dbReference type="ARBA" id="ARBA00023125"/>
    </source>
</evidence>
<evidence type="ECO:0000256" key="10">
    <source>
        <dbReference type="SAM" id="MobiDB-lite"/>
    </source>
</evidence>
<keyword evidence="3 9" id="KW-0489">Methyltransferase</keyword>
<dbReference type="FunFam" id="3.90.120.10:FF:000003">
    <property type="entry name" value="DNA (cytosine-5)-methyltransferase 1"/>
    <property type="match status" value="1"/>
</dbReference>
<feature type="compositionally biased region" description="Basic and acidic residues" evidence="10">
    <location>
        <begin position="603"/>
        <end position="616"/>
    </location>
</feature>
<evidence type="ECO:0000256" key="8">
    <source>
        <dbReference type="ARBA" id="ARBA00047422"/>
    </source>
</evidence>
<dbReference type="PROSITE" id="PS51679">
    <property type="entry name" value="SAM_MT_C5"/>
    <property type="match status" value="1"/>
</dbReference>
<dbReference type="Pfam" id="PF01426">
    <property type="entry name" value="BAH"/>
    <property type="match status" value="1"/>
</dbReference>
<dbReference type="Gene3D" id="2.30.30.490">
    <property type="match status" value="1"/>
</dbReference>
<dbReference type="InterPro" id="IPR043151">
    <property type="entry name" value="BAH_sf"/>
</dbReference>
<comment type="similarity">
    <text evidence="9">Belongs to the class I-like SAM-binding methyltransferase superfamily. C5-methyltransferase family.</text>
</comment>
<dbReference type="GO" id="GO:0003677">
    <property type="term" value="F:DNA binding"/>
    <property type="evidence" value="ECO:0007669"/>
    <property type="project" value="UniProtKB-KW"/>
</dbReference>
<dbReference type="SMART" id="SM00298">
    <property type="entry name" value="CHROMO"/>
    <property type="match status" value="1"/>
</dbReference>
<dbReference type="GO" id="GO:0005634">
    <property type="term" value="C:nucleus"/>
    <property type="evidence" value="ECO:0007669"/>
    <property type="project" value="UniProtKB-SubCell"/>
</dbReference>
<dbReference type="GO" id="GO:0003682">
    <property type="term" value="F:chromatin binding"/>
    <property type="evidence" value="ECO:0007669"/>
    <property type="project" value="InterPro"/>
</dbReference>
<dbReference type="InterPro" id="IPR000953">
    <property type="entry name" value="Chromo/chromo_shadow_dom"/>
</dbReference>
<evidence type="ECO:0000256" key="9">
    <source>
        <dbReference type="PROSITE-ProRule" id="PRU01016"/>
    </source>
</evidence>
<feature type="region of interest" description="Disordered" evidence="10">
    <location>
        <begin position="600"/>
        <end position="634"/>
    </location>
</feature>
<dbReference type="PANTHER" id="PTHR10629:SF34">
    <property type="entry name" value="DNA (CYTOSINE-5)-METHYLTRANSFERASE CMT2"/>
    <property type="match status" value="1"/>
</dbReference>
<dbReference type="EC" id="2.1.1.37" evidence="2"/>
<evidence type="ECO:0000256" key="2">
    <source>
        <dbReference type="ARBA" id="ARBA00011975"/>
    </source>
</evidence>
<feature type="compositionally biased region" description="Basic and acidic residues" evidence="10">
    <location>
        <begin position="915"/>
        <end position="927"/>
    </location>
</feature>
<dbReference type="InterPro" id="IPR001525">
    <property type="entry name" value="C5_MeTfrase"/>
</dbReference>
<dbReference type="Proteomes" id="UP000030645">
    <property type="component" value="Unassembled WGS sequence"/>
</dbReference>
<organism evidence="13 14">
    <name type="scientific">Morus notabilis</name>
    <dbReference type="NCBI Taxonomy" id="981085"/>
    <lineage>
        <taxon>Eukaryota</taxon>
        <taxon>Viridiplantae</taxon>
        <taxon>Streptophyta</taxon>
        <taxon>Embryophyta</taxon>
        <taxon>Tracheophyta</taxon>
        <taxon>Spermatophyta</taxon>
        <taxon>Magnoliopsida</taxon>
        <taxon>eudicotyledons</taxon>
        <taxon>Gunneridae</taxon>
        <taxon>Pentapetalae</taxon>
        <taxon>rosids</taxon>
        <taxon>fabids</taxon>
        <taxon>Rosales</taxon>
        <taxon>Moraceae</taxon>
        <taxon>Moreae</taxon>
        <taxon>Morus</taxon>
    </lineage>
</organism>
<evidence type="ECO:0000256" key="5">
    <source>
        <dbReference type="ARBA" id="ARBA00022691"/>
    </source>
</evidence>
<keyword evidence="14" id="KW-1185">Reference proteome</keyword>
<sequence length="1399" mass="158462">MRPPRKSKAGADSSSKALVLYKTTTNDAQPVPLSVYYPRSPCELSLRRSPRLAPIPAEIRSRNLARNAGKKFDSVDPNSLRKSPRFAPSPAETRSGNVALNVGKKSDSLDPNSLRKSPRFASSPEEINESNLTPKVGKKLYLVDPNCLRRSPRFGHSLEEVKSSNMTLFLLNKNFDLVEDPNSRRRSPRFGSSLEEVKSSNVTPKVSKNPDLVDANSMRRSPRFGSSLEEVKSSNVTPKLGKKLYLVDSNSMRRSPRFSPSAEEVKASNVASKMGKKPELVDPKIPNSLRRSARFSPSAEGDKESNVTPKVSKKPNLVDRNSLRRSARFSSSPEAVTENNAANKRASMALRSCLRSQPISSAPIDSSEFRRKSKKLKSDSGNCDSEVFNKKSLRRSGRFPPPVVVADSGEKKSPTPTGKGSKGQNLTTIEGKEAISSNLDCSKEKYHTRSTRSTSTQSGTESSCLESKNLENQKKSFIELESLSREEDCGIAPKPLKYNDLDFSGEECLRASNLMSMAEHNTSEYREKVYAKMSNEKDMASRFSSGLATDESIGLDTFDKLSDSSDESDGPLLDQSTWTSSKKFDLVLLDDQEEYNFTNFPEPHIRIPTEKTESRNSSKNKKKNPNISFFIGDPIPDDEAQERWHWRYELKDYSLCELENQQSKHRTSKLNDDDEDKVVLNVECHFAQAQVGNCIFSLGDCAHIQGDGKKKHVGRIVEFFKTTDGEKYFRVQWFYPIEDTVVQDVGAFHDKRRLFYSTIRNDNLLDCIISKVHVTKITPRVGLKINSISPCDFYYDMEYCVDYSTFQSIESDNSTTCGIKRVSTTATETHPAELALLDLYSGCGGMSTGLCLGAKISGVNLVTRWALDSSKSACESLKLNHPDTNVRNEAAEDFIELLKEWEKLCKRYRSTKVERTHPSRSKASRESENDDELPSDDEFEVSRFVDICYGDPAHTGKRGLKFKDAKMMIFLVVSFKSNNMKVVHWKGYGTSEDSWEPVEGLSNCREKIEEFVRDGMKRKILPLPADVDVICGGPPCQGISGYNRFRNVSSPLDDDRNRQIVVFMDIVNFLKPKYVLMENVVDIMRLDKGSLGRYALSRLVHMNYQARLGIIAAGCYGLPQFRLRVFLWGALPHENLPQFPLPTHDVIVRYWPPPEFERNTVAYDEDQPRELEKALVLQDAISDLPPVTHDETREEISYSKPPETEFQRYIRSTKLEMAGSALNDTRETKYSLYDHRPTPFCEDDYLRVCKIPKRKGANFRNLPGVIVGGDNVARRDPNVHILLPSGKPLVPDYTFTFEKGKSKRRMFRPFSRLWWDETVPTVLTIPCCHNQAALHPEQDRILTLREYARLQGFPDYYRFCGTLKARRVERKAEMNRGLHEVLHEMELSIFSNVFDFEDP</sequence>
<evidence type="ECO:0000259" key="12">
    <source>
        <dbReference type="PROSITE" id="PS51038"/>
    </source>
</evidence>
<dbReference type="Gene3D" id="3.40.50.150">
    <property type="entry name" value="Vaccinia Virus protein VP39"/>
    <property type="match status" value="1"/>
</dbReference>
<dbReference type="InterPro" id="IPR029063">
    <property type="entry name" value="SAM-dependent_MTases_sf"/>
</dbReference>
<dbReference type="PRINTS" id="PR00105">
    <property type="entry name" value="C5METTRFRASE"/>
</dbReference>
<dbReference type="eggNOG" id="ENOG502QT36">
    <property type="taxonomic scope" value="Eukaryota"/>
</dbReference>
<dbReference type="CDD" id="cd18635">
    <property type="entry name" value="CD_CMT3_like"/>
    <property type="match status" value="1"/>
</dbReference>
<dbReference type="PROSITE" id="PS00094">
    <property type="entry name" value="C5_MTASE_1"/>
    <property type="match status" value="1"/>
</dbReference>
<evidence type="ECO:0000256" key="1">
    <source>
        <dbReference type="ARBA" id="ARBA00004123"/>
    </source>
</evidence>
<gene>
    <name evidence="13" type="ORF">L484_022822</name>
</gene>
<dbReference type="PANTHER" id="PTHR10629">
    <property type="entry name" value="CYTOSINE-SPECIFIC METHYLTRANSFERASE"/>
    <property type="match status" value="1"/>
</dbReference>
<dbReference type="PROSITE" id="PS50013">
    <property type="entry name" value="CHROMO_2"/>
    <property type="match status" value="1"/>
</dbReference>
<evidence type="ECO:0000256" key="4">
    <source>
        <dbReference type="ARBA" id="ARBA00022679"/>
    </source>
</evidence>
<feature type="compositionally biased region" description="Polar residues" evidence="10">
    <location>
        <begin position="414"/>
        <end position="428"/>
    </location>
</feature>
<dbReference type="SUPFAM" id="SSF54160">
    <property type="entry name" value="Chromo domain-like"/>
    <property type="match status" value="1"/>
</dbReference>